<dbReference type="Pfam" id="PF01471">
    <property type="entry name" value="PG_binding_1"/>
    <property type="match status" value="2"/>
</dbReference>
<dbReference type="EMBL" id="JAFBEV010000028">
    <property type="protein sequence ID" value="MBM7658947.1"/>
    <property type="molecule type" value="Genomic_DNA"/>
</dbReference>
<gene>
    <name evidence="4" type="ORF">JOC27_002410</name>
</gene>
<dbReference type="InterPro" id="IPR051933">
    <property type="entry name" value="Resuscitation_pf_RpfB"/>
</dbReference>
<dbReference type="PANTHER" id="PTHR39160:SF4">
    <property type="entry name" value="RESUSCITATION-PROMOTING FACTOR RPFB"/>
    <property type="match status" value="1"/>
</dbReference>
<feature type="domain" description="Peptidoglycan binding-like" evidence="2">
    <location>
        <begin position="118"/>
        <end position="171"/>
    </location>
</feature>
<organism evidence="4 5">
    <name type="scientific">Sporolactobacillus spathodeae</name>
    <dbReference type="NCBI Taxonomy" id="1465502"/>
    <lineage>
        <taxon>Bacteria</taxon>
        <taxon>Bacillati</taxon>
        <taxon>Bacillota</taxon>
        <taxon>Bacilli</taxon>
        <taxon>Bacillales</taxon>
        <taxon>Sporolactobacillaceae</taxon>
        <taxon>Sporolactobacillus</taxon>
    </lineage>
</organism>
<dbReference type="Gene3D" id="2.40.40.10">
    <property type="entry name" value="RlpA-like domain"/>
    <property type="match status" value="1"/>
</dbReference>
<dbReference type="InterPro" id="IPR010611">
    <property type="entry name" value="3D_dom"/>
</dbReference>
<evidence type="ECO:0000313" key="5">
    <source>
        <dbReference type="Proteomes" id="UP000823201"/>
    </source>
</evidence>
<dbReference type="InterPro" id="IPR036908">
    <property type="entry name" value="RlpA-like_sf"/>
</dbReference>
<dbReference type="InterPro" id="IPR002477">
    <property type="entry name" value="Peptidoglycan-bd-like"/>
</dbReference>
<dbReference type="CDD" id="cd22786">
    <property type="entry name" value="DPBB_YuiC-like"/>
    <property type="match status" value="1"/>
</dbReference>
<dbReference type="RefSeq" id="WP_275587839.1">
    <property type="nucleotide sequence ID" value="NZ_CBCRXA010000005.1"/>
</dbReference>
<dbReference type="PANTHER" id="PTHR39160">
    <property type="entry name" value="CELL WALL-BINDING PROTEIN YOCH"/>
    <property type="match status" value="1"/>
</dbReference>
<dbReference type="Pfam" id="PF06725">
    <property type="entry name" value="3D"/>
    <property type="match status" value="1"/>
</dbReference>
<dbReference type="SUPFAM" id="SSF47090">
    <property type="entry name" value="PGBD-like"/>
    <property type="match status" value="2"/>
</dbReference>
<feature type="domain" description="Peptidoglycan binding-like" evidence="2">
    <location>
        <begin position="45"/>
        <end position="101"/>
    </location>
</feature>
<dbReference type="Proteomes" id="UP000823201">
    <property type="component" value="Unassembled WGS sequence"/>
</dbReference>
<evidence type="ECO:0000256" key="1">
    <source>
        <dbReference type="ARBA" id="ARBA00022729"/>
    </source>
</evidence>
<accession>A0ABS2QDC9</accession>
<protein>
    <submittedName>
        <fullName evidence="4">3D (Asp-Asp-Asp) domain-containing protein</fullName>
    </submittedName>
</protein>
<sequence>MYPGDALAKSAAIAATFSSTFFILPQNAAAQLISDPSVLNKGMHGDEIKTIQSILKATGHYPLSRQTGYFGTSTERALKNYQISRDLEASGVVDKETRQSLLRFVHRQMGLMSLGAKGENVRYLQGLLIQIGYLQGKADGQFGPDTRLAVLGIQRVTKITEDGIVGQDTWGSIEKLIMAKNNGEQIPTPPSAETFAEKARNSAGGSRASQGEPVVVSAAANQPAKSRPQHQATTVREFYANSTAYTARCNGCSGVTATGINLLQNPNAKVVAVDPSVIPLGTKLYIEGYGYAEAADTGGAIKGRKIDLFFNDNSDALSWGRRTVKVRILSN</sequence>
<comment type="caution">
    <text evidence="4">The sequence shown here is derived from an EMBL/GenBank/DDBJ whole genome shotgun (WGS) entry which is preliminary data.</text>
</comment>
<evidence type="ECO:0000313" key="4">
    <source>
        <dbReference type="EMBL" id="MBM7658947.1"/>
    </source>
</evidence>
<evidence type="ECO:0000259" key="3">
    <source>
        <dbReference type="Pfam" id="PF06725"/>
    </source>
</evidence>
<dbReference type="InterPro" id="IPR036365">
    <property type="entry name" value="PGBD-like_sf"/>
</dbReference>
<keyword evidence="1" id="KW-0732">Signal</keyword>
<keyword evidence="5" id="KW-1185">Reference proteome</keyword>
<dbReference type="Gene3D" id="1.10.101.10">
    <property type="entry name" value="PGBD-like superfamily/PGBD"/>
    <property type="match status" value="2"/>
</dbReference>
<dbReference type="InterPro" id="IPR036366">
    <property type="entry name" value="PGBDSf"/>
</dbReference>
<name>A0ABS2QDC9_9BACL</name>
<proteinExistence type="predicted"/>
<evidence type="ECO:0000259" key="2">
    <source>
        <dbReference type="Pfam" id="PF01471"/>
    </source>
</evidence>
<reference evidence="4 5" key="1">
    <citation type="submission" date="2021-01" db="EMBL/GenBank/DDBJ databases">
        <title>Genomic Encyclopedia of Type Strains, Phase IV (KMG-IV): sequencing the most valuable type-strain genomes for metagenomic binning, comparative biology and taxonomic classification.</title>
        <authorList>
            <person name="Goeker M."/>
        </authorList>
    </citation>
    <scope>NUCLEOTIDE SEQUENCE [LARGE SCALE GENOMIC DNA]</scope>
    <source>
        <strain evidence="4 5">DSM 100968</strain>
    </source>
</reference>
<feature type="domain" description="3D" evidence="3">
    <location>
        <begin position="269"/>
        <end position="329"/>
    </location>
</feature>
<dbReference type="SUPFAM" id="SSF50685">
    <property type="entry name" value="Barwin-like endoglucanases"/>
    <property type="match status" value="1"/>
</dbReference>